<feature type="transmembrane region" description="Helical" evidence="7">
    <location>
        <begin position="42"/>
        <end position="63"/>
    </location>
</feature>
<keyword evidence="2 5" id="KW-0812">Transmembrane</keyword>
<keyword evidence="5" id="KW-0807">Transducer</keyword>
<dbReference type="PRINTS" id="PR00237">
    <property type="entry name" value="GPCRRHODOPSN"/>
</dbReference>
<dbReference type="PANTHER" id="PTHR45698:SF1">
    <property type="entry name" value="TRACE AMINE-ASSOCIATED RECEPTOR 13C-LIKE"/>
    <property type="match status" value="1"/>
</dbReference>
<proteinExistence type="inferred from homology"/>
<dbReference type="SUPFAM" id="SSF81321">
    <property type="entry name" value="Family A G protein-coupled receptor-like"/>
    <property type="match status" value="1"/>
</dbReference>
<comment type="caution">
    <text evidence="9">The sequence shown here is derived from an EMBL/GenBank/DDBJ whole genome shotgun (WGS) entry which is preliminary data.</text>
</comment>
<feature type="transmembrane region" description="Helical" evidence="7">
    <location>
        <begin position="12"/>
        <end position="30"/>
    </location>
</feature>
<evidence type="ECO:0000256" key="6">
    <source>
        <dbReference type="SAM" id="MobiDB-lite"/>
    </source>
</evidence>
<dbReference type="Pfam" id="PF00001">
    <property type="entry name" value="7tm_1"/>
    <property type="match status" value="1"/>
</dbReference>
<evidence type="ECO:0000256" key="4">
    <source>
        <dbReference type="ARBA" id="ARBA00023136"/>
    </source>
</evidence>
<keyword evidence="10" id="KW-1185">Reference proteome</keyword>
<dbReference type="Gene3D" id="1.20.1070.10">
    <property type="entry name" value="Rhodopsin 7-helix transmembrane proteins"/>
    <property type="match status" value="1"/>
</dbReference>
<name>A0ABN8R2E0_9CNID</name>
<feature type="domain" description="G-protein coupled receptors family 1 profile" evidence="8">
    <location>
        <begin position="21"/>
        <end position="272"/>
    </location>
</feature>
<feature type="transmembrane region" description="Helical" evidence="7">
    <location>
        <begin position="125"/>
        <end position="144"/>
    </location>
</feature>
<feature type="transmembrane region" description="Helical" evidence="7">
    <location>
        <begin position="86"/>
        <end position="104"/>
    </location>
</feature>
<organism evidence="9 10">
    <name type="scientific">Porites lobata</name>
    <dbReference type="NCBI Taxonomy" id="104759"/>
    <lineage>
        <taxon>Eukaryota</taxon>
        <taxon>Metazoa</taxon>
        <taxon>Cnidaria</taxon>
        <taxon>Anthozoa</taxon>
        <taxon>Hexacorallia</taxon>
        <taxon>Scleractinia</taxon>
        <taxon>Fungiina</taxon>
        <taxon>Poritidae</taxon>
        <taxon>Porites</taxon>
    </lineage>
</organism>
<feature type="transmembrane region" description="Helical" evidence="7">
    <location>
        <begin position="256"/>
        <end position="274"/>
    </location>
</feature>
<keyword evidence="4 7" id="KW-0472">Membrane</keyword>
<accession>A0ABN8R2E0</accession>
<dbReference type="InterPro" id="IPR017452">
    <property type="entry name" value="GPCR_Rhodpsn_7TM"/>
</dbReference>
<dbReference type="PANTHER" id="PTHR45698">
    <property type="entry name" value="TRACE AMINE-ASSOCIATED RECEPTOR 19N-RELATED"/>
    <property type="match status" value="1"/>
</dbReference>
<evidence type="ECO:0000256" key="2">
    <source>
        <dbReference type="ARBA" id="ARBA00022692"/>
    </source>
</evidence>
<dbReference type="CDD" id="cd00637">
    <property type="entry name" value="7tm_classA_rhodopsin-like"/>
    <property type="match status" value="1"/>
</dbReference>
<dbReference type="EMBL" id="CALNXK010000182">
    <property type="protein sequence ID" value="CAH3173538.1"/>
    <property type="molecule type" value="Genomic_DNA"/>
</dbReference>
<comment type="similarity">
    <text evidence="5">Belongs to the G-protein coupled receptor 1 family.</text>
</comment>
<keyword evidence="5" id="KW-0675">Receptor</keyword>
<evidence type="ECO:0000313" key="9">
    <source>
        <dbReference type="EMBL" id="CAH3173538.1"/>
    </source>
</evidence>
<keyword evidence="3 7" id="KW-1133">Transmembrane helix</keyword>
<gene>
    <name evidence="9" type="ORF">PLOB_00014166</name>
</gene>
<evidence type="ECO:0000256" key="3">
    <source>
        <dbReference type="ARBA" id="ARBA00022989"/>
    </source>
</evidence>
<sequence>MEENIIAKVTHSVLVTMALLGNILVCLVILKSKAFRSPLYHLVANLAIADLVIVISFTPRHILEGLFHHPQGLVGTILCKTITSDTFAWVGAVASSITLVVIACERFAAITSPFINRSNFTMKKMKIVITCCWIIPVIFNIPLFCVRKLNRQRGLCESDWPSVSFALGYNIAWLVIIGFLPFCLMAFFYGKVVANLRNEDIPRRHTSISVLKARNNVTKMLMIVTIVYGVCYIPNLILYVAWYVWEADLMYTINKVLLVLILINSCVNPIIYAAQNRQFRKEMADVLCKCCKDLRNHKMALTPFRDFNQRRETACRNRCLSNVIRSNRVVELSFYIDMAKGYTCGRHANGNNEEENNEKNNSTVSKYKDQ</sequence>
<evidence type="ECO:0000256" key="7">
    <source>
        <dbReference type="SAM" id="Phobius"/>
    </source>
</evidence>
<dbReference type="InterPro" id="IPR000276">
    <property type="entry name" value="GPCR_Rhodpsn"/>
</dbReference>
<keyword evidence="5" id="KW-0297">G-protein coupled receptor</keyword>
<evidence type="ECO:0000256" key="1">
    <source>
        <dbReference type="ARBA" id="ARBA00004370"/>
    </source>
</evidence>
<evidence type="ECO:0000313" key="10">
    <source>
        <dbReference type="Proteomes" id="UP001159405"/>
    </source>
</evidence>
<feature type="transmembrane region" description="Helical" evidence="7">
    <location>
        <begin position="164"/>
        <end position="189"/>
    </location>
</feature>
<reference evidence="9 10" key="1">
    <citation type="submission" date="2022-05" db="EMBL/GenBank/DDBJ databases">
        <authorList>
            <consortium name="Genoscope - CEA"/>
            <person name="William W."/>
        </authorList>
    </citation>
    <scope>NUCLEOTIDE SEQUENCE [LARGE SCALE GENOMIC DNA]</scope>
</reference>
<feature type="region of interest" description="Disordered" evidence="6">
    <location>
        <begin position="347"/>
        <end position="370"/>
    </location>
</feature>
<evidence type="ECO:0000259" key="8">
    <source>
        <dbReference type="PROSITE" id="PS50262"/>
    </source>
</evidence>
<protein>
    <recommendedName>
        <fullName evidence="8">G-protein coupled receptors family 1 profile domain-containing protein</fullName>
    </recommendedName>
</protein>
<evidence type="ECO:0000256" key="5">
    <source>
        <dbReference type="RuleBase" id="RU000688"/>
    </source>
</evidence>
<dbReference type="Proteomes" id="UP001159405">
    <property type="component" value="Unassembled WGS sequence"/>
</dbReference>
<feature type="transmembrane region" description="Helical" evidence="7">
    <location>
        <begin position="221"/>
        <end position="244"/>
    </location>
</feature>
<dbReference type="PROSITE" id="PS00237">
    <property type="entry name" value="G_PROTEIN_RECEP_F1_1"/>
    <property type="match status" value="1"/>
</dbReference>
<comment type="subcellular location">
    <subcellularLocation>
        <location evidence="1">Membrane</location>
    </subcellularLocation>
</comment>
<dbReference type="PROSITE" id="PS50262">
    <property type="entry name" value="G_PROTEIN_RECEP_F1_2"/>
    <property type="match status" value="1"/>
</dbReference>